<dbReference type="InParanoid" id="A8NIC6"/>
<proteinExistence type="predicted"/>
<dbReference type="KEGG" id="cci:CC1G_01644"/>
<name>A8NIC6_COPC7</name>
<dbReference type="Proteomes" id="UP000001861">
    <property type="component" value="Unassembled WGS sequence"/>
</dbReference>
<evidence type="ECO:0000256" key="1">
    <source>
        <dbReference type="SAM" id="MobiDB-lite"/>
    </source>
</evidence>
<feature type="region of interest" description="Disordered" evidence="1">
    <location>
        <begin position="31"/>
        <end position="54"/>
    </location>
</feature>
<evidence type="ECO:0000313" key="2">
    <source>
        <dbReference type="EMBL" id="EAU87997.2"/>
    </source>
</evidence>
<organism evidence="2 3">
    <name type="scientific">Coprinopsis cinerea (strain Okayama-7 / 130 / ATCC MYA-4618 / FGSC 9003)</name>
    <name type="common">Inky cap fungus</name>
    <name type="synonym">Hormographiella aspergillata</name>
    <dbReference type="NCBI Taxonomy" id="240176"/>
    <lineage>
        <taxon>Eukaryota</taxon>
        <taxon>Fungi</taxon>
        <taxon>Dikarya</taxon>
        <taxon>Basidiomycota</taxon>
        <taxon>Agaricomycotina</taxon>
        <taxon>Agaricomycetes</taxon>
        <taxon>Agaricomycetidae</taxon>
        <taxon>Agaricales</taxon>
        <taxon>Agaricineae</taxon>
        <taxon>Psathyrellaceae</taxon>
        <taxon>Coprinopsis</taxon>
    </lineage>
</organism>
<dbReference type="HOGENOM" id="CLU_2096755_0_0_1"/>
<dbReference type="EMBL" id="AACS02000010">
    <property type="protein sequence ID" value="EAU87997.2"/>
    <property type="molecule type" value="Genomic_DNA"/>
</dbReference>
<comment type="caution">
    <text evidence="2">The sequence shown here is derived from an EMBL/GenBank/DDBJ whole genome shotgun (WGS) entry which is preliminary data.</text>
</comment>
<sequence length="116" mass="13292">MGGGLRVMGRWKVVGWEWVPDLPVWLQGRRMKKGEKGKEGDAKGKGKAKEVEGMGESGMEEVRIHFAGLLPGLARWSQLALRVYLMSLLIRYWRRMKSRFFRRLCLGGLRMPLGMS</sequence>
<protein>
    <submittedName>
        <fullName evidence="2">Uncharacterized protein</fullName>
    </submittedName>
</protein>
<evidence type="ECO:0000313" key="3">
    <source>
        <dbReference type="Proteomes" id="UP000001861"/>
    </source>
</evidence>
<keyword evidence="3" id="KW-1185">Reference proteome</keyword>
<reference evidence="2 3" key="1">
    <citation type="journal article" date="2010" name="Proc. Natl. Acad. Sci. U.S.A.">
        <title>Insights into evolution of multicellular fungi from the assembled chromosomes of the mushroom Coprinopsis cinerea (Coprinus cinereus).</title>
        <authorList>
            <person name="Stajich J.E."/>
            <person name="Wilke S.K."/>
            <person name="Ahren D."/>
            <person name="Au C.H."/>
            <person name="Birren B.W."/>
            <person name="Borodovsky M."/>
            <person name="Burns C."/>
            <person name="Canback B."/>
            <person name="Casselton L.A."/>
            <person name="Cheng C.K."/>
            <person name="Deng J."/>
            <person name="Dietrich F.S."/>
            <person name="Fargo D.C."/>
            <person name="Farman M.L."/>
            <person name="Gathman A.C."/>
            <person name="Goldberg J."/>
            <person name="Guigo R."/>
            <person name="Hoegger P.J."/>
            <person name="Hooker J.B."/>
            <person name="Huggins A."/>
            <person name="James T.Y."/>
            <person name="Kamada T."/>
            <person name="Kilaru S."/>
            <person name="Kodira C."/>
            <person name="Kues U."/>
            <person name="Kupfer D."/>
            <person name="Kwan H.S."/>
            <person name="Lomsadze A."/>
            <person name="Li W."/>
            <person name="Lilly W.W."/>
            <person name="Ma L.J."/>
            <person name="Mackey A.J."/>
            <person name="Manning G."/>
            <person name="Martin F."/>
            <person name="Muraguchi H."/>
            <person name="Natvig D.O."/>
            <person name="Palmerini H."/>
            <person name="Ramesh M.A."/>
            <person name="Rehmeyer C.J."/>
            <person name="Roe B.A."/>
            <person name="Shenoy N."/>
            <person name="Stanke M."/>
            <person name="Ter-Hovhannisyan V."/>
            <person name="Tunlid A."/>
            <person name="Velagapudi R."/>
            <person name="Vision T.J."/>
            <person name="Zeng Q."/>
            <person name="Zolan M.E."/>
            <person name="Pukkila P.J."/>
        </authorList>
    </citation>
    <scope>NUCLEOTIDE SEQUENCE [LARGE SCALE GENOMIC DNA]</scope>
    <source>
        <strain evidence="3">Okayama-7 / 130 / ATCC MYA-4618 / FGSC 9003</strain>
    </source>
</reference>
<dbReference type="GeneID" id="6010471"/>
<accession>A8NIC6</accession>
<dbReference type="AlphaFoldDB" id="A8NIC6"/>
<gene>
    <name evidence="2" type="ORF">CC1G_01644</name>
</gene>
<dbReference type="RefSeq" id="XP_001833967.2">
    <property type="nucleotide sequence ID" value="XM_001833915.2"/>
</dbReference>
<feature type="compositionally biased region" description="Basic and acidic residues" evidence="1">
    <location>
        <begin position="34"/>
        <end position="52"/>
    </location>
</feature>
<dbReference type="VEuPathDB" id="FungiDB:CC1G_01644"/>